<organism evidence="1 2">
    <name type="scientific">Candidatus Nitronereus thalassa</name>
    <dbReference type="NCBI Taxonomy" id="3020898"/>
    <lineage>
        <taxon>Bacteria</taxon>
        <taxon>Pseudomonadati</taxon>
        <taxon>Nitrospirota</taxon>
        <taxon>Nitrospiria</taxon>
        <taxon>Nitrospirales</taxon>
        <taxon>Nitrospiraceae</taxon>
        <taxon>Candidatus Nitronereus</taxon>
    </lineage>
</organism>
<evidence type="ECO:0000313" key="1">
    <source>
        <dbReference type="EMBL" id="MDT7041458.1"/>
    </source>
</evidence>
<dbReference type="EMBL" id="JAQOUE010000001">
    <property type="protein sequence ID" value="MDT7041458.1"/>
    <property type="molecule type" value="Genomic_DNA"/>
</dbReference>
<proteinExistence type="predicted"/>
<evidence type="ECO:0000313" key="2">
    <source>
        <dbReference type="Proteomes" id="UP001250932"/>
    </source>
</evidence>
<gene>
    <name evidence="1" type="ORF">PPG34_03800</name>
</gene>
<dbReference type="RefSeq" id="WP_313831811.1">
    <property type="nucleotide sequence ID" value="NZ_JAQOUE010000001.1"/>
</dbReference>
<protein>
    <submittedName>
        <fullName evidence="1">Uncharacterized protein</fullName>
    </submittedName>
</protein>
<comment type="caution">
    <text evidence="1">The sequence shown here is derived from an EMBL/GenBank/DDBJ whole genome shotgun (WGS) entry which is preliminary data.</text>
</comment>
<accession>A0ABU3K511</accession>
<sequence>MKILRISLCAGLIVLFSILSFPFTVKAFTDEPGKIGSFYSPIIRVVPDKGFILISTNGGILWVRASEAAFPHIEKLPVGGLLDVVVEFQGKPNPPIIKSWKLASGDSACNVFDGTACVTTEKK</sequence>
<dbReference type="Proteomes" id="UP001250932">
    <property type="component" value="Unassembled WGS sequence"/>
</dbReference>
<keyword evidence="2" id="KW-1185">Reference proteome</keyword>
<reference evidence="1 2" key="1">
    <citation type="journal article" date="2023" name="ISME J.">
        <title>Cultivation and genomic characterization of novel and ubiquitous marine nitrite-oxidizing bacteria from the Nitrospirales.</title>
        <authorList>
            <person name="Mueller A.J."/>
            <person name="Daebeler A."/>
            <person name="Herbold C.W."/>
            <person name="Kirkegaard R.H."/>
            <person name="Daims H."/>
        </authorList>
    </citation>
    <scope>NUCLEOTIDE SEQUENCE [LARGE SCALE GENOMIC DNA]</scope>
    <source>
        <strain evidence="1 2">EB</strain>
    </source>
</reference>
<name>A0ABU3K511_9BACT</name>